<dbReference type="OMA" id="HTSEFER"/>
<keyword evidence="20" id="KW-1185">Reference proteome</keyword>
<comment type="subcellular location">
    <subcellularLocation>
        <location evidence="1">Secreted</location>
    </subcellularLocation>
</comment>
<dbReference type="PROSITE" id="PS01241">
    <property type="entry name" value="LINK_1"/>
    <property type="match status" value="1"/>
</dbReference>
<dbReference type="SUPFAM" id="SSF57535">
    <property type="entry name" value="Complement control module/SCR domain"/>
    <property type="match status" value="1"/>
</dbReference>
<dbReference type="PROSITE" id="PS50026">
    <property type="entry name" value="EGF_3"/>
    <property type="match status" value="1"/>
</dbReference>
<comment type="caution">
    <text evidence="9">Lacks conserved residue(s) required for the propagation of feature annotation.</text>
</comment>
<dbReference type="CDD" id="cd00033">
    <property type="entry name" value="CCP"/>
    <property type="match status" value="1"/>
</dbReference>
<evidence type="ECO:0000256" key="11">
    <source>
        <dbReference type="PROSITE-ProRule" id="PRU00323"/>
    </source>
</evidence>
<dbReference type="InterPro" id="IPR016186">
    <property type="entry name" value="C-type_lectin-like/link_sf"/>
</dbReference>
<evidence type="ECO:0000259" key="17">
    <source>
        <dbReference type="PROSITE" id="PS50923"/>
    </source>
</evidence>
<dbReference type="Proteomes" id="UP000472265">
    <property type="component" value="Chromosome 3"/>
</dbReference>
<dbReference type="SMART" id="SM00034">
    <property type="entry name" value="CLECT"/>
    <property type="match status" value="1"/>
</dbReference>
<dbReference type="PROSITE" id="PS50041">
    <property type="entry name" value="C_TYPE_LECTIN_2"/>
    <property type="match status" value="1"/>
</dbReference>
<dbReference type="PROSITE" id="PS50923">
    <property type="entry name" value="SUSHI"/>
    <property type="match status" value="1"/>
</dbReference>
<organism evidence="19 20">
    <name type="scientific">Sparus aurata</name>
    <name type="common">Gilthead sea bream</name>
    <dbReference type="NCBI Taxonomy" id="8175"/>
    <lineage>
        <taxon>Eukaryota</taxon>
        <taxon>Metazoa</taxon>
        <taxon>Chordata</taxon>
        <taxon>Craniata</taxon>
        <taxon>Vertebrata</taxon>
        <taxon>Euteleostomi</taxon>
        <taxon>Actinopterygii</taxon>
        <taxon>Neopterygii</taxon>
        <taxon>Teleostei</taxon>
        <taxon>Neoteleostei</taxon>
        <taxon>Acanthomorphata</taxon>
        <taxon>Eupercaria</taxon>
        <taxon>Spariformes</taxon>
        <taxon>Sparidae</taxon>
        <taxon>Sparus</taxon>
    </lineage>
</organism>
<keyword evidence="4" id="KW-0677">Repeat</keyword>
<name>A0A671VVW1_SPAAU</name>
<keyword evidence="6 9" id="KW-1015">Disulfide bond</keyword>
<dbReference type="SMART" id="SM00032">
    <property type="entry name" value="CCP"/>
    <property type="match status" value="1"/>
</dbReference>
<dbReference type="PROSITE" id="PS50835">
    <property type="entry name" value="IG_LIKE"/>
    <property type="match status" value="1"/>
</dbReference>
<dbReference type="CDD" id="cd03520">
    <property type="entry name" value="Link_domain_CSPGs_modules_2_4"/>
    <property type="match status" value="1"/>
</dbReference>
<dbReference type="InterPro" id="IPR013783">
    <property type="entry name" value="Ig-like_fold"/>
</dbReference>
<feature type="disulfide bond" evidence="11">
    <location>
        <begin position="205"/>
        <end position="226"/>
    </location>
</feature>
<keyword evidence="5" id="KW-0654">Proteoglycan</keyword>
<feature type="domain" description="Sushi" evidence="17">
    <location>
        <begin position="1334"/>
        <end position="1394"/>
    </location>
</feature>
<feature type="compositionally biased region" description="Polar residues" evidence="12">
    <location>
        <begin position="508"/>
        <end position="529"/>
    </location>
</feature>
<dbReference type="GO" id="GO:0007155">
    <property type="term" value="P:cell adhesion"/>
    <property type="evidence" value="ECO:0007669"/>
    <property type="project" value="InterPro"/>
</dbReference>
<evidence type="ECO:0000256" key="10">
    <source>
        <dbReference type="PROSITE-ProRule" id="PRU00302"/>
    </source>
</evidence>
<dbReference type="OrthoDB" id="441660at2759"/>
<dbReference type="InterPro" id="IPR013106">
    <property type="entry name" value="Ig_V-set"/>
</dbReference>
<evidence type="ECO:0000256" key="6">
    <source>
        <dbReference type="ARBA" id="ARBA00023157"/>
    </source>
</evidence>
<evidence type="ECO:0000256" key="8">
    <source>
        <dbReference type="ARBA" id="ARBA00023319"/>
    </source>
</evidence>
<evidence type="ECO:0000259" key="14">
    <source>
        <dbReference type="PROSITE" id="PS50026"/>
    </source>
</evidence>
<dbReference type="GO" id="GO:0072534">
    <property type="term" value="C:perineuronal net"/>
    <property type="evidence" value="ECO:0007669"/>
    <property type="project" value="TreeGrafter"/>
</dbReference>
<dbReference type="InterPro" id="IPR007110">
    <property type="entry name" value="Ig-like_dom"/>
</dbReference>
<keyword evidence="7" id="KW-0325">Glycoprotein</keyword>
<dbReference type="PROSITE" id="PS50963">
    <property type="entry name" value="LINK_2"/>
    <property type="match status" value="2"/>
</dbReference>
<dbReference type="GeneTree" id="ENSGT00940000157343"/>
<dbReference type="SUPFAM" id="SSF48726">
    <property type="entry name" value="Immunoglobulin"/>
    <property type="match status" value="1"/>
</dbReference>
<feature type="disulfide bond" evidence="10">
    <location>
        <begin position="1365"/>
        <end position="1392"/>
    </location>
</feature>
<gene>
    <name evidence="19" type="primary">LOC115579035</name>
</gene>
<dbReference type="FunFam" id="3.10.100.10:FF:000011">
    <property type="entry name" value="Aggrecan core protein"/>
    <property type="match status" value="1"/>
</dbReference>
<feature type="chain" id="PRO_5025525475" evidence="13">
    <location>
        <begin position="23"/>
        <end position="1434"/>
    </location>
</feature>
<keyword evidence="8" id="KW-0393">Immunoglobulin domain</keyword>
<dbReference type="InterPro" id="IPR035976">
    <property type="entry name" value="Sushi/SCR/CCP_sf"/>
</dbReference>
<dbReference type="InterPro" id="IPR050691">
    <property type="entry name" value="Hyaluronan_bind_Proteoglycan"/>
</dbReference>
<feature type="compositionally biased region" description="Polar residues" evidence="12">
    <location>
        <begin position="1105"/>
        <end position="1115"/>
    </location>
</feature>
<dbReference type="RefSeq" id="XP_030268350.1">
    <property type="nucleotide sequence ID" value="XM_030412490.1"/>
</dbReference>
<dbReference type="Gene3D" id="2.10.70.10">
    <property type="entry name" value="Complement Module, domain 1"/>
    <property type="match status" value="1"/>
</dbReference>
<keyword evidence="2" id="KW-0964">Secreted</keyword>
<reference evidence="19" key="2">
    <citation type="submission" date="2025-08" db="UniProtKB">
        <authorList>
            <consortium name="Ensembl"/>
        </authorList>
    </citation>
    <scope>IDENTIFICATION</scope>
</reference>
<feature type="domain" description="EGF-like" evidence="14">
    <location>
        <begin position="1167"/>
        <end position="1203"/>
    </location>
</feature>
<feature type="disulfide bond" evidence="11">
    <location>
        <begin position="303"/>
        <end position="324"/>
    </location>
</feature>
<dbReference type="Ensembl" id="ENSSAUT00010032288.1">
    <property type="protein sequence ID" value="ENSSAUP00010030635.1"/>
    <property type="gene ID" value="ENSSAUG00010013128.1"/>
</dbReference>
<evidence type="ECO:0000256" key="2">
    <source>
        <dbReference type="ARBA" id="ARBA00022525"/>
    </source>
</evidence>
<feature type="compositionally biased region" description="Acidic residues" evidence="12">
    <location>
        <begin position="996"/>
        <end position="1017"/>
    </location>
</feature>
<dbReference type="SMART" id="SM00409">
    <property type="entry name" value="IG"/>
    <property type="match status" value="1"/>
</dbReference>
<feature type="disulfide bond" evidence="10">
    <location>
        <begin position="1336"/>
        <end position="1379"/>
    </location>
</feature>
<dbReference type="PROSITE" id="PS00615">
    <property type="entry name" value="C_TYPE_LECTIN_1"/>
    <property type="match status" value="1"/>
</dbReference>
<feature type="compositionally biased region" description="Low complexity" evidence="12">
    <location>
        <begin position="1071"/>
        <end position="1100"/>
    </location>
</feature>
<evidence type="ECO:0000259" key="15">
    <source>
        <dbReference type="PROSITE" id="PS50041"/>
    </source>
</evidence>
<feature type="disulfide bond" evidence="9">
    <location>
        <begin position="1193"/>
        <end position="1202"/>
    </location>
</feature>
<evidence type="ECO:0000256" key="9">
    <source>
        <dbReference type="PROSITE-ProRule" id="PRU00076"/>
    </source>
</evidence>
<feature type="region of interest" description="Disordered" evidence="12">
    <location>
        <begin position="500"/>
        <end position="539"/>
    </location>
</feature>
<dbReference type="Pfam" id="PF00059">
    <property type="entry name" value="Lectin_C"/>
    <property type="match status" value="1"/>
</dbReference>
<feature type="region of interest" description="Disordered" evidence="12">
    <location>
        <begin position="996"/>
        <end position="1022"/>
    </location>
</feature>
<dbReference type="InterPro" id="IPR000742">
    <property type="entry name" value="EGF"/>
</dbReference>
<feature type="region of interest" description="Disordered" evidence="12">
    <location>
        <begin position="1068"/>
        <end position="1120"/>
    </location>
</feature>
<evidence type="ECO:0000259" key="16">
    <source>
        <dbReference type="PROSITE" id="PS50835"/>
    </source>
</evidence>
<dbReference type="SUPFAM" id="SSF56436">
    <property type="entry name" value="C-type lectin-like"/>
    <property type="match status" value="3"/>
</dbReference>
<dbReference type="InterPro" id="IPR000436">
    <property type="entry name" value="Sushi_SCR_CCP_dom"/>
</dbReference>
<accession>A0A671VVW1</accession>
<reference evidence="19" key="3">
    <citation type="submission" date="2025-09" db="UniProtKB">
        <authorList>
            <consortium name="Ensembl"/>
        </authorList>
    </citation>
    <scope>IDENTIFICATION</scope>
</reference>
<keyword evidence="3 13" id="KW-0732">Signal</keyword>
<dbReference type="GO" id="GO:0002052">
    <property type="term" value="P:positive regulation of neuroblast proliferation"/>
    <property type="evidence" value="ECO:0007669"/>
    <property type="project" value="TreeGrafter"/>
</dbReference>
<dbReference type="GO" id="GO:0001501">
    <property type="term" value="P:skeletal system development"/>
    <property type="evidence" value="ECO:0007669"/>
    <property type="project" value="TreeGrafter"/>
</dbReference>
<keyword evidence="10" id="KW-0768">Sushi</keyword>
<dbReference type="GO" id="GO:0010001">
    <property type="term" value="P:glial cell differentiation"/>
    <property type="evidence" value="ECO:0007669"/>
    <property type="project" value="TreeGrafter"/>
</dbReference>
<evidence type="ECO:0000256" key="7">
    <source>
        <dbReference type="ARBA" id="ARBA00023180"/>
    </source>
</evidence>
<feature type="compositionally biased region" description="Low complexity" evidence="12">
    <location>
        <begin position="646"/>
        <end position="674"/>
    </location>
</feature>
<keyword evidence="9" id="KW-0245">EGF-like domain</keyword>
<sequence>MLLRRIRHVQILLVAVCRLTLAFPTQTTSAFDDVRQLQVNIPHSGPVSAPLGSSISIPCLVSLSSIPTSSSSAPVVPRVKWTVVSGGVETQILVARGQRVKLNEAYRDRAAWLNYTSSPDELSLWLGDLRSSDSGHYRCEVQQGLEDASDLVELKVKGVVFHYRDALGRYAFSFPQAQRACEAIGAQIATPDQLLAAYYDGYEQCDAGWLADQSVRYPIQVPREGCYGDMDGQPGVRNYGTMDPEDLFDVYCYVEETEGEVFHDSVPQLLSFDEAQSYCRATGAELATTAQLYLAWSEGLDRCSPGWLSDGSVRYPIITPRDRCGGPQPGVKTLYRFSNQTGFPEPSSLHDVYCFKDKRDTHTDSPMDYMATEPVHIKQDVVILVETDQELQLNQHAEQVELKAQRVVESFPLFSSPSTEESPTDTTEFSLNTTPTLDFLQAHNETSSPTEMSSQNPTAPMNSTISTTETYDSPQNTSLLLSVSNQTDSHHNLNFTFSESEPEITTEFPESTNEPQTHNQTVTDTNSEENTSERLKDSQEIQEINLNLNRSQANYTESDSNRTQEENFWEVTHDPMVQVKLEEAVVEDPVQMSLSTQASKEQELATQPTQTTKSSIKELTSVWAPLDGSGDISQESDLDTEEVSFTSTSESSTSGSTTQPSPSASASGAPAESQTVVPDLMLSSVSHHSGKTGLDIFSTAPQLWESPISRQEGSTSLEFEDPITMENEEKQLHPTRSRPSVVSGRSSTTTESLTELPTDPSTPRYQTTGYRVYLESATAGYEEASGQEPGTVSLGEDVKVTPTIEEGVNISQITEEENKVNQTLEEEATATPTLDDKTKVYPTLEEEVSFSVEEGTNATPTLEEEANITASHEEEANITASHEEEANIPTTLSLDKESSIAPTLDHEEEANITASHEEEANITVSHEEEAYIPTTLSLDKESSVAPTLEHEEEANITASREEEANIAPTFEEVHVAPTLAIEEEDNVSPILDLEEESSVAPTIEEEASITPTVEEEASINVTPTVEEEASVTLEEDFTVFPLDLETSNWALLSTTTGPQESLNDLEQNRKTSTAAPDSSSSTKPTAASTKMTTTTATTTTHWSRRTWSPPTTSAPKVTHKTAEPRQVTAFIPPVDQGLVDVEFSLTQPPTLLILPNERAAVGGTGKVSDACVGEPCLNGGTCTDRDGEIKCLCLPTYGGDFCQTDVERCEPGWDKFQGFCYRHFGQRLSWEVAEQHCRMLGAHLVSIMTPEEQSYINNNYKEYQWTGLNDKTIEDDFRWSDGNPLLYENWYRGQPDSYFLSGEDCVVMVWHDDGRWSDVPCNYHLAYTCKKGTSSCGPPPKVRNASMFGKVRQRYETGAVVRYHCAQGFQQRLNPLIRCLSGGRWERPQILCIPEAGGPTQHPEVTSLTNTNFAAIEDKFEATKETPQYWDIRF</sequence>
<dbReference type="Pfam" id="PF00084">
    <property type="entry name" value="Sushi"/>
    <property type="match status" value="1"/>
</dbReference>
<dbReference type="Pfam" id="PF00193">
    <property type="entry name" value="Xlink"/>
    <property type="match status" value="2"/>
</dbReference>
<reference evidence="19" key="1">
    <citation type="submission" date="2021-04" db="EMBL/GenBank/DDBJ databases">
        <authorList>
            <consortium name="Wellcome Sanger Institute Data Sharing"/>
        </authorList>
    </citation>
    <scope>NUCLEOTIDE SEQUENCE [LARGE SCALE GENOMIC DNA]</scope>
</reference>
<evidence type="ECO:0000256" key="12">
    <source>
        <dbReference type="SAM" id="MobiDB-lite"/>
    </source>
</evidence>
<dbReference type="Gene3D" id="2.10.25.10">
    <property type="entry name" value="Laminin"/>
    <property type="match status" value="1"/>
</dbReference>
<feature type="region of interest" description="Disordered" evidence="12">
    <location>
        <begin position="592"/>
        <end position="674"/>
    </location>
</feature>
<evidence type="ECO:0000256" key="1">
    <source>
        <dbReference type="ARBA" id="ARBA00004613"/>
    </source>
</evidence>
<dbReference type="SMART" id="SM00406">
    <property type="entry name" value="IGv"/>
    <property type="match status" value="1"/>
</dbReference>
<dbReference type="InterPro" id="IPR000538">
    <property type="entry name" value="Link_dom"/>
</dbReference>
<feature type="domain" description="Link" evidence="18">
    <location>
        <begin position="159"/>
        <end position="254"/>
    </location>
</feature>
<feature type="signal peptide" evidence="13">
    <location>
        <begin position="1"/>
        <end position="22"/>
    </location>
</feature>
<feature type="compositionally biased region" description="Low complexity" evidence="12">
    <location>
        <begin position="737"/>
        <end position="756"/>
    </location>
</feature>
<evidence type="ECO:0000256" key="4">
    <source>
        <dbReference type="ARBA" id="ARBA00022737"/>
    </source>
</evidence>
<evidence type="ECO:0000256" key="3">
    <source>
        <dbReference type="ARBA" id="ARBA00022729"/>
    </source>
</evidence>
<dbReference type="PRINTS" id="PR01265">
    <property type="entry name" value="LINKMODULE"/>
</dbReference>
<dbReference type="InterPro" id="IPR003599">
    <property type="entry name" value="Ig_sub"/>
</dbReference>
<feature type="domain" description="C-type lectin" evidence="15">
    <location>
        <begin position="1216"/>
        <end position="1330"/>
    </location>
</feature>
<dbReference type="GO" id="GO:0005540">
    <property type="term" value="F:hyaluronic acid binding"/>
    <property type="evidence" value="ECO:0007669"/>
    <property type="project" value="InterPro"/>
</dbReference>
<evidence type="ECO:0000313" key="19">
    <source>
        <dbReference type="Ensembl" id="ENSSAUP00010030635.1"/>
    </source>
</evidence>
<dbReference type="Pfam" id="PF07686">
    <property type="entry name" value="V-set"/>
    <property type="match status" value="1"/>
</dbReference>
<feature type="domain" description="Link" evidence="18">
    <location>
        <begin position="260"/>
        <end position="356"/>
    </location>
</feature>
<dbReference type="FunFam" id="2.10.70.10:FF:000003">
    <property type="entry name" value="Versican core protein"/>
    <property type="match status" value="1"/>
</dbReference>
<dbReference type="FunFam" id="3.10.100.10:FF:000003">
    <property type="entry name" value="Versican core protein"/>
    <property type="match status" value="1"/>
</dbReference>
<dbReference type="Gene3D" id="3.10.100.10">
    <property type="entry name" value="Mannose-Binding Protein A, subunit A"/>
    <property type="match status" value="3"/>
</dbReference>
<dbReference type="InParanoid" id="A0A671VVW1"/>
<dbReference type="GO" id="GO:0005615">
    <property type="term" value="C:extracellular space"/>
    <property type="evidence" value="ECO:0007669"/>
    <property type="project" value="TreeGrafter"/>
</dbReference>
<dbReference type="PANTHER" id="PTHR22804:SF41">
    <property type="entry name" value="BREVICAN CORE PROTEIN"/>
    <property type="match status" value="1"/>
</dbReference>
<feature type="region of interest" description="Disordered" evidence="12">
    <location>
        <begin position="726"/>
        <end position="767"/>
    </location>
</feature>
<dbReference type="CDD" id="cd00054">
    <property type="entry name" value="EGF_CA"/>
    <property type="match status" value="1"/>
</dbReference>
<feature type="region of interest" description="Disordered" evidence="12">
    <location>
        <begin position="445"/>
        <end position="473"/>
    </location>
</feature>
<evidence type="ECO:0000256" key="13">
    <source>
        <dbReference type="SAM" id="SignalP"/>
    </source>
</evidence>
<dbReference type="CDD" id="cd03517">
    <property type="entry name" value="Link_domain_CSPGs_modules_1_3"/>
    <property type="match status" value="1"/>
</dbReference>
<dbReference type="FunFam" id="3.10.100.10:FF:000002">
    <property type="entry name" value="Hyaluronan proteoglycan link protein 1"/>
    <property type="match status" value="1"/>
</dbReference>
<feature type="compositionally biased region" description="Polar residues" evidence="12">
    <location>
        <begin position="592"/>
        <end position="618"/>
    </location>
</feature>
<dbReference type="PROSITE" id="PS00022">
    <property type="entry name" value="EGF_1"/>
    <property type="match status" value="1"/>
</dbReference>
<dbReference type="GeneID" id="115579035"/>
<dbReference type="InterPro" id="IPR018378">
    <property type="entry name" value="C-type_lectin_CS"/>
</dbReference>
<dbReference type="GO" id="GO:0045202">
    <property type="term" value="C:synapse"/>
    <property type="evidence" value="ECO:0007669"/>
    <property type="project" value="TreeGrafter"/>
</dbReference>
<proteinExistence type="predicted"/>
<evidence type="ECO:0000259" key="18">
    <source>
        <dbReference type="PROSITE" id="PS50963"/>
    </source>
</evidence>
<dbReference type="InterPro" id="IPR001304">
    <property type="entry name" value="C-type_lectin-like"/>
</dbReference>
<protein>
    <submittedName>
        <fullName evidence="19">Brevican core protein-like</fullName>
    </submittedName>
</protein>
<evidence type="ECO:0000256" key="5">
    <source>
        <dbReference type="ARBA" id="ARBA00022974"/>
    </source>
</evidence>
<dbReference type="PANTHER" id="PTHR22804">
    <property type="entry name" value="AGGRECAN/VERSICAN PROTEOGLYCAN"/>
    <property type="match status" value="1"/>
</dbReference>
<dbReference type="InterPro" id="IPR036179">
    <property type="entry name" value="Ig-like_dom_sf"/>
</dbReference>
<feature type="domain" description="Ig-like" evidence="16">
    <location>
        <begin position="42"/>
        <end position="155"/>
    </location>
</feature>
<dbReference type="Gene3D" id="2.60.40.10">
    <property type="entry name" value="Immunoglobulins"/>
    <property type="match status" value="1"/>
</dbReference>
<dbReference type="GO" id="GO:0007417">
    <property type="term" value="P:central nervous system development"/>
    <property type="evidence" value="ECO:0007669"/>
    <property type="project" value="TreeGrafter"/>
</dbReference>
<dbReference type="SMART" id="SM00445">
    <property type="entry name" value="LINK"/>
    <property type="match status" value="2"/>
</dbReference>
<evidence type="ECO:0000313" key="20">
    <source>
        <dbReference type="Proteomes" id="UP000472265"/>
    </source>
</evidence>
<dbReference type="InterPro" id="IPR016187">
    <property type="entry name" value="CTDL_fold"/>
</dbReference>